<name>A0A9D1CUD0_9FIRM</name>
<dbReference type="EMBL" id="DVGA01000095">
    <property type="protein sequence ID" value="HIQ79310.1"/>
    <property type="molecule type" value="Genomic_DNA"/>
</dbReference>
<feature type="chain" id="PRO_5039599739" evidence="1">
    <location>
        <begin position="20"/>
        <end position="181"/>
    </location>
</feature>
<protein>
    <submittedName>
        <fullName evidence="2">DUF4358 domain-containing protein</fullName>
    </submittedName>
</protein>
<dbReference type="PROSITE" id="PS51257">
    <property type="entry name" value="PROKAR_LIPOPROTEIN"/>
    <property type="match status" value="1"/>
</dbReference>
<reference evidence="2" key="1">
    <citation type="submission" date="2020-10" db="EMBL/GenBank/DDBJ databases">
        <authorList>
            <person name="Gilroy R."/>
        </authorList>
    </citation>
    <scope>NUCLEOTIDE SEQUENCE</scope>
    <source>
        <strain evidence="2">ChiBcolR7-354</strain>
    </source>
</reference>
<keyword evidence="1" id="KW-0732">Signal</keyword>
<evidence type="ECO:0000313" key="2">
    <source>
        <dbReference type="EMBL" id="HIQ79310.1"/>
    </source>
</evidence>
<reference evidence="2" key="2">
    <citation type="journal article" date="2021" name="PeerJ">
        <title>Extensive microbial diversity within the chicken gut microbiome revealed by metagenomics and culture.</title>
        <authorList>
            <person name="Gilroy R."/>
            <person name="Ravi A."/>
            <person name="Getino M."/>
            <person name="Pursley I."/>
            <person name="Horton D.L."/>
            <person name="Alikhan N.F."/>
            <person name="Baker D."/>
            <person name="Gharbi K."/>
            <person name="Hall N."/>
            <person name="Watson M."/>
            <person name="Adriaenssens E.M."/>
            <person name="Foster-Nyarko E."/>
            <person name="Jarju S."/>
            <person name="Secka A."/>
            <person name="Antonio M."/>
            <person name="Oren A."/>
            <person name="Chaudhuri R.R."/>
            <person name="La Ragione R."/>
            <person name="Hildebrand F."/>
            <person name="Pallen M.J."/>
        </authorList>
    </citation>
    <scope>NUCLEOTIDE SEQUENCE</scope>
    <source>
        <strain evidence="2">ChiBcolR7-354</strain>
    </source>
</reference>
<proteinExistence type="predicted"/>
<dbReference type="AlphaFoldDB" id="A0A9D1CUD0"/>
<feature type="signal peptide" evidence="1">
    <location>
        <begin position="1"/>
        <end position="19"/>
    </location>
</feature>
<comment type="caution">
    <text evidence="2">The sequence shown here is derived from an EMBL/GenBank/DDBJ whole genome shotgun (WGS) entry which is preliminary data.</text>
</comment>
<sequence>MKRTIALALASLMALCLFAACGTNAETEETASPSPSAEAELTAEERAQLYADAITAARGDEENEAYPVLKTGDEITDMYYQVLGITAEDAEAMAMSVSLINVKAYGIAVIKPAEGREEAVTTGLQSFIDNQMQSFQNYLADQYEVAQNARLETLDDGTVLLVMCDGQDTVFDAIVSAIEAE</sequence>
<organism evidence="2 3">
    <name type="scientific">Candidatus Scatomorpha intestinavium</name>
    <dbReference type="NCBI Taxonomy" id="2840922"/>
    <lineage>
        <taxon>Bacteria</taxon>
        <taxon>Bacillati</taxon>
        <taxon>Bacillota</taxon>
        <taxon>Clostridia</taxon>
        <taxon>Eubacteriales</taxon>
        <taxon>Candidatus Scatomorpha</taxon>
    </lineage>
</organism>
<evidence type="ECO:0000256" key="1">
    <source>
        <dbReference type="SAM" id="SignalP"/>
    </source>
</evidence>
<dbReference type="InterPro" id="IPR025648">
    <property type="entry name" value="DUF4358"/>
</dbReference>
<dbReference type="Proteomes" id="UP000824262">
    <property type="component" value="Unassembled WGS sequence"/>
</dbReference>
<evidence type="ECO:0000313" key="3">
    <source>
        <dbReference type="Proteomes" id="UP000824262"/>
    </source>
</evidence>
<dbReference type="Pfam" id="PF14270">
    <property type="entry name" value="DUF4358"/>
    <property type="match status" value="1"/>
</dbReference>
<accession>A0A9D1CUD0</accession>
<gene>
    <name evidence="2" type="ORF">IAB77_08645</name>
</gene>